<dbReference type="Proteomes" id="UP000827892">
    <property type="component" value="Chromosome II"/>
</dbReference>
<protein>
    <submittedName>
        <fullName evidence="1">Uncharacterized protein</fullName>
    </submittedName>
</protein>
<name>A0AAE9DNV8_CAEBR</name>
<evidence type="ECO:0000313" key="1">
    <source>
        <dbReference type="EMBL" id="ULU07147.1"/>
    </source>
</evidence>
<accession>A0AAE9DNV8</accession>
<organism evidence="1 2">
    <name type="scientific">Caenorhabditis briggsae</name>
    <dbReference type="NCBI Taxonomy" id="6238"/>
    <lineage>
        <taxon>Eukaryota</taxon>
        <taxon>Metazoa</taxon>
        <taxon>Ecdysozoa</taxon>
        <taxon>Nematoda</taxon>
        <taxon>Chromadorea</taxon>
        <taxon>Rhabditida</taxon>
        <taxon>Rhabditina</taxon>
        <taxon>Rhabditomorpha</taxon>
        <taxon>Rhabditoidea</taxon>
        <taxon>Rhabditidae</taxon>
        <taxon>Peloderinae</taxon>
        <taxon>Caenorhabditis</taxon>
    </lineage>
</organism>
<reference evidence="1 2" key="1">
    <citation type="submission" date="2022-05" db="EMBL/GenBank/DDBJ databases">
        <title>Chromosome-level reference genomes for two strains of Caenorhabditis briggsae: an improved platform for comparative genomics.</title>
        <authorList>
            <person name="Stevens L."/>
            <person name="Andersen E.C."/>
        </authorList>
    </citation>
    <scope>NUCLEOTIDE SEQUENCE [LARGE SCALE GENOMIC DNA]</scope>
    <source>
        <strain evidence="1">QX1410_ONT</strain>
        <tissue evidence="1">Whole-organism</tissue>
    </source>
</reference>
<gene>
    <name evidence="1" type="ORF">L3Y34_018725</name>
</gene>
<evidence type="ECO:0000313" key="2">
    <source>
        <dbReference type="Proteomes" id="UP000827892"/>
    </source>
</evidence>
<sequence length="77" mass="8966">MRDCKGSHWLGIYTWGQLCICTNIARDSCSPLIHSLLQQSSELHKTHTFAVNVMCWIQLWENRFLSGRQRRTVNVCS</sequence>
<proteinExistence type="predicted"/>
<dbReference type="EMBL" id="CP090892">
    <property type="protein sequence ID" value="ULU07147.1"/>
    <property type="molecule type" value="Genomic_DNA"/>
</dbReference>
<dbReference type="AlphaFoldDB" id="A0AAE9DNV8"/>